<comment type="subcellular location">
    <subcellularLocation>
        <location evidence="1">Cell membrane</location>
        <topology evidence="1">Multi-pass membrane protein</topology>
    </subcellularLocation>
</comment>
<gene>
    <name evidence="8" type="ORF">EDC57_1861</name>
</gene>
<dbReference type="EMBL" id="RJVI01000002">
    <property type="protein sequence ID" value="ROR32655.1"/>
    <property type="molecule type" value="Genomic_DNA"/>
</dbReference>
<accession>A0A3N1Y1F9</accession>
<dbReference type="CDD" id="cd07731">
    <property type="entry name" value="ComA-like_MBL-fold"/>
    <property type="match status" value="1"/>
</dbReference>
<comment type="caution">
    <text evidence="8">The sequence shown here is derived from an EMBL/GenBank/DDBJ whole genome shotgun (WGS) entry which is preliminary data.</text>
</comment>
<evidence type="ECO:0000256" key="1">
    <source>
        <dbReference type="ARBA" id="ARBA00004651"/>
    </source>
</evidence>
<evidence type="ECO:0000256" key="5">
    <source>
        <dbReference type="ARBA" id="ARBA00023136"/>
    </source>
</evidence>
<evidence type="ECO:0000313" key="8">
    <source>
        <dbReference type="EMBL" id="ROR32655.1"/>
    </source>
</evidence>
<protein>
    <submittedName>
        <fullName evidence="8">Competence protein ComEC</fullName>
    </submittedName>
</protein>
<dbReference type="InterPro" id="IPR025405">
    <property type="entry name" value="DUF4131"/>
</dbReference>
<dbReference type="InterPro" id="IPR035681">
    <property type="entry name" value="ComA-like_MBL"/>
</dbReference>
<dbReference type="NCBIfam" id="TIGR00360">
    <property type="entry name" value="ComEC_N-term"/>
    <property type="match status" value="1"/>
</dbReference>
<evidence type="ECO:0000256" key="4">
    <source>
        <dbReference type="ARBA" id="ARBA00022989"/>
    </source>
</evidence>
<evidence type="ECO:0000256" key="2">
    <source>
        <dbReference type="ARBA" id="ARBA00022475"/>
    </source>
</evidence>
<feature type="transmembrane region" description="Helical" evidence="6">
    <location>
        <begin position="318"/>
        <end position="338"/>
    </location>
</feature>
<sequence>MLAAAAAFAAGIVVLQLLPAPPPAAAAAALPGLAWIAWRMPRLRPAALAAAGFLWAAVAAREVLAERLDPALEGVDLAVTGLVAAPPACDRRRCRLELLVEGARRDGVSVTVPRRVRLSWYGPRPALAPADRLALAVRLRRPQGLANPGGFDYERWLAAHGIGAVGYVRRALAPPHCCGGGAWLRLQRWRHRLAGRIAAAVPDPDGAALVAALATGVRAGLGDAHWDVLRATGTGHLMAISGLHVGLVAGLVLAVAGRLWGRVPALALRVPAPVAAAWAGLAAAAAYAAVAGLSVPTRRALVMLAVVLGARVLRRPLAPGRALGIALAAVLGADPLAVLEAGTWLSFAAVAVLAASLGGGGVRRMLRAQAALFVGLAPVLAAVFGGISWLAPAANLVAVPWTGLVVVPAALAGVGLEVAGLDGGPAFRAAGLLAAPLWEGLAWLAEGAGGMLWLPRPAPWALAAAGLGAAAWLVTRGLPGRPLWLAPLLALAVPPPRPPPGEAWATFLDVGQGLAVVVETARHTLLYDTGPRLGPTLDAGGAAVVPFLRARGVRRLDRVVVSHPDGDHVGGLASVLGAIPVRRIDSADPGRVGGAPCRAGGTWTWDGVRFRYLWPPGPGAGNDASCVLRIEAGGSALVLAGDIERRTEARLVGGGAPLRAEVLAAPHHGSATSSSAGFVAAVRPRHVVFSVGYRNRYGFPRPEVAARYRALGARSWRTDREGAVRVTLAARGVAVAGWRRTARRWWREAPADGCGDGALRCTMAPP</sequence>
<evidence type="ECO:0000256" key="3">
    <source>
        <dbReference type="ARBA" id="ARBA00022692"/>
    </source>
</evidence>
<feature type="domain" description="Metallo-beta-lactamase" evidence="7">
    <location>
        <begin position="512"/>
        <end position="693"/>
    </location>
</feature>
<proteinExistence type="predicted"/>
<dbReference type="InterPro" id="IPR004477">
    <property type="entry name" value="ComEC_N"/>
</dbReference>
<dbReference type="Pfam" id="PF03772">
    <property type="entry name" value="Competence"/>
    <property type="match status" value="1"/>
</dbReference>
<dbReference type="SUPFAM" id="SSF56281">
    <property type="entry name" value="Metallo-hydrolase/oxidoreductase"/>
    <property type="match status" value="1"/>
</dbReference>
<keyword evidence="5 6" id="KW-0472">Membrane</keyword>
<feature type="transmembrane region" description="Helical" evidence="6">
    <location>
        <begin position="370"/>
        <end position="391"/>
    </location>
</feature>
<dbReference type="Pfam" id="PF00753">
    <property type="entry name" value="Lactamase_B"/>
    <property type="match status" value="1"/>
</dbReference>
<reference evidence="8 9" key="1">
    <citation type="submission" date="2018-11" db="EMBL/GenBank/DDBJ databases">
        <title>Genomic Encyclopedia of Type Strains, Phase IV (KMG-IV): sequencing the most valuable type-strain genomes for metagenomic binning, comparative biology and taxonomic classification.</title>
        <authorList>
            <person name="Goeker M."/>
        </authorList>
    </citation>
    <scope>NUCLEOTIDE SEQUENCE [LARGE SCALE GENOMIC DNA]</scope>
    <source>
        <strain evidence="8 9">DSM 100275</strain>
    </source>
</reference>
<evidence type="ECO:0000256" key="6">
    <source>
        <dbReference type="SAM" id="Phobius"/>
    </source>
</evidence>
<dbReference type="InterPro" id="IPR036866">
    <property type="entry name" value="RibonucZ/Hydroxyglut_hydro"/>
</dbReference>
<feature type="transmembrane region" description="Helical" evidence="6">
    <location>
        <begin position="344"/>
        <end position="363"/>
    </location>
</feature>
<keyword evidence="4 6" id="KW-1133">Transmembrane helix</keyword>
<keyword evidence="2" id="KW-1003">Cell membrane</keyword>
<dbReference type="Pfam" id="PF13567">
    <property type="entry name" value="DUF4131"/>
    <property type="match status" value="1"/>
</dbReference>
<dbReference type="Gene3D" id="3.60.15.10">
    <property type="entry name" value="Ribonuclease Z/Hydroxyacylglutathione hydrolase-like"/>
    <property type="match status" value="1"/>
</dbReference>
<dbReference type="Proteomes" id="UP000276634">
    <property type="component" value="Unassembled WGS sequence"/>
</dbReference>
<dbReference type="PANTHER" id="PTHR30619:SF1">
    <property type="entry name" value="RECOMBINATION PROTEIN 2"/>
    <property type="match status" value="1"/>
</dbReference>
<organism evidence="8 9">
    <name type="scientific">Inmirania thermothiophila</name>
    <dbReference type="NCBI Taxonomy" id="1750597"/>
    <lineage>
        <taxon>Bacteria</taxon>
        <taxon>Pseudomonadati</taxon>
        <taxon>Pseudomonadota</taxon>
        <taxon>Gammaproteobacteria</taxon>
        <taxon>Chromatiales</taxon>
        <taxon>Ectothiorhodospiraceae</taxon>
        <taxon>Inmirania</taxon>
    </lineage>
</organism>
<feature type="transmembrane region" description="Helical" evidence="6">
    <location>
        <begin position="426"/>
        <end position="445"/>
    </location>
</feature>
<keyword evidence="3 6" id="KW-0812">Transmembrane</keyword>
<keyword evidence="9" id="KW-1185">Reference proteome</keyword>
<name>A0A3N1Y1F9_9GAMM</name>
<dbReference type="InterPro" id="IPR001279">
    <property type="entry name" value="Metallo-B-lactamas"/>
</dbReference>
<dbReference type="GO" id="GO:0005886">
    <property type="term" value="C:plasma membrane"/>
    <property type="evidence" value="ECO:0007669"/>
    <property type="project" value="UniProtKB-SubCell"/>
</dbReference>
<dbReference type="InterPro" id="IPR052159">
    <property type="entry name" value="Competence_DNA_uptake"/>
</dbReference>
<dbReference type="RefSeq" id="WP_170165092.1">
    <property type="nucleotide sequence ID" value="NZ_RJVI01000002.1"/>
</dbReference>
<evidence type="ECO:0000259" key="7">
    <source>
        <dbReference type="SMART" id="SM00849"/>
    </source>
</evidence>
<feature type="transmembrane region" description="Helical" evidence="6">
    <location>
        <begin position="397"/>
        <end position="419"/>
    </location>
</feature>
<evidence type="ECO:0000313" key="9">
    <source>
        <dbReference type="Proteomes" id="UP000276634"/>
    </source>
</evidence>
<feature type="transmembrane region" description="Helical" evidence="6">
    <location>
        <begin position="237"/>
        <end position="256"/>
    </location>
</feature>
<dbReference type="SMART" id="SM00849">
    <property type="entry name" value="Lactamase_B"/>
    <property type="match status" value="1"/>
</dbReference>
<dbReference type="AlphaFoldDB" id="A0A3N1Y1F9"/>
<feature type="transmembrane region" description="Helical" evidence="6">
    <location>
        <begin position="276"/>
        <end position="297"/>
    </location>
</feature>
<dbReference type="PANTHER" id="PTHR30619">
    <property type="entry name" value="DNA INTERNALIZATION/COMPETENCE PROTEIN COMEC/REC2"/>
    <property type="match status" value="1"/>
</dbReference>